<evidence type="ECO:0000313" key="13">
    <source>
        <dbReference type="Proteomes" id="UP001165584"/>
    </source>
</evidence>
<keyword evidence="5 10" id="KW-1133">Transmembrane helix</keyword>
<dbReference type="NCBIfam" id="TIGR00831">
    <property type="entry name" value="a_cpa1"/>
    <property type="match status" value="1"/>
</dbReference>
<evidence type="ECO:0000256" key="4">
    <source>
        <dbReference type="ARBA" id="ARBA00022692"/>
    </source>
</evidence>
<organism evidence="12 13">
    <name type="scientific">Herbiconiux aconitum</name>
    <dbReference type="NCBI Taxonomy" id="2970913"/>
    <lineage>
        <taxon>Bacteria</taxon>
        <taxon>Bacillati</taxon>
        <taxon>Actinomycetota</taxon>
        <taxon>Actinomycetes</taxon>
        <taxon>Micrococcales</taxon>
        <taxon>Microbacteriaceae</taxon>
        <taxon>Herbiconiux</taxon>
    </lineage>
</organism>
<keyword evidence="3 10" id="KW-1003">Cell membrane</keyword>
<feature type="transmembrane region" description="Helical" evidence="10">
    <location>
        <begin position="6"/>
        <end position="24"/>
    </location>
</feature>
<comment type="caution">
    <text evidence="12">The sequence shown here is derived from an EMBL/GenBank/DDBJ whole genome shotgun (WGS) entry which is preliminary data.</text>
</comment>
<keyword evidence="6 10" id="KW-0915">Sodium</keyword>
<dbReference type="InterPro" id="IPR006153">
    <property type="entry name" value="Cation/H_exchanger_TM"/>
</dbReference>
<comment type="similarity">
    <text evidence="10">Belongs to the monovalent cation:proton antiporter 1 (CPA1) transporter (TC 2.A.36) family.</text>
</comment>
<proteinExistence type="inferred from homology"/>
<evidence type="ECO:0000256" key="5">
    <source>
        <dbReference type="ARBA" id="ARBA00022989"/>
    </source>
</evidence>
<gene>
    <name evidence="12" type="ORF">N1027_11605</name>
</gene>
<dbReference type="EMBL" id="JANLCM010000002">
    <property type="protein sequence ID" value="MCS5718779.1"/>
    <property type="molecule type" value="Genomic_DNA"/>
</dbReference>
<reference evidence="12" key="1">
    <citation type="submission" date="2022-08" db="EMBL/GenBank/DDBJ databases">
        <authorList>
            <person name="Deng Y."/>
            <person name="Han X.-F."/>
            <person name="Zhang Y.-Q."/>
        </authorList>
    </citation>
    <scope>NUCLEOTIDE SEQUENCE</scope>
    <source>
        <strain evidence="12">CPCC 205763</strain>
    </source>
</reference>
<evidence type="ECO:0000256" key="2">
    <source>
        <dbReference type="ARBA" id="ARBA00022448"/>
    </source>
</evidence>
<keyword evidence="13" id="KW-1185">Reference proteome</keyword>
<keyword evidence="2 10" id="KW-0813">Transport</keyword>
<evidence type="ECO:0000256" key="3">
    <source>
        <dbReference type="ARBA" id="ARBA00022475"/>
    </source>
</evidence>
<feature type="transmembrane region" description="Helical" evidence="10">
    <location>
        <begin position="54"/>
        <end position="73"/>
    </location>
</feature>
<accession>A0ABT2GRC8</accession>
<keyword evidence="10" id="KW-0050">Antiport</keyword>
<evidence type="ECO:0000256" key="10">
    <source>
        <dbReference type="RuleBase" id="RU366002"/>
    </source>
</evidence>
<keyword evidence="8 10" id="KW-0472">Membrane</keyword>
<dbReference type="PANTHER" id="PTHR10110">
    <property type="entry name" value="SODIUM/HYDROGEN EXCHANGER"/>
    <property type="match status" value="1"/>
</dbReference>
<comment type="function">
    <text evidence="10">Na(+)/H(+) antiporter that extrudes sodium in exchange for external protons.</text>
</comment>
<keyword evidence="4 10" id="KW-0812">Transmembrane</keyword>
<feature type="transmembrane region" description="Helical" evidence="10">
    <location>
        <begin position="80"/>
        <end position="101"/>
    </location>
</feature>
<dbReference type="RefSeq" id="WP_259508048.1">
    <property type="nucleotide sequence ID" value="NZ_JANLCM010000002.1"/>
</dbReference>
<feature type="transmembrane region" description="Helical" evidence="10">
    <location>
        <begin position="298"/>
        <end position="323"/>
    </location>
</feature>
<feature type="transmembrane region" description="Helical" evidence="10">
    <location>
        <begin position="147"/>
        <end position="167"/>
    </location>
</feature>
<feature type="transmembrane region" description="Helical" evidence="10">
    <location>
        <begin position="179"/>
        <end position="200"/>
    </location>
</feature>
<feature type="transmembrane region" description="Helical" evidence="10">
    <location>
        <begin position="229"/>
        <end position="247"/>
    </location>
</feature>
<name>A0ABT2GRC8_9MICO</name>
<evidence type="ECO:0000256" key="7">
    <source>
        <dbReference type="ARBA" id="ARBA00023065"/>
    </source>
</evidence>
<evidence type="ECO:0000256" key="8">
    <source>
        <dbReference type="ARBA" id="ARBA00023136"/>
    </source>
</evidence>
<feature type="domain" description="Cation/H+ exchanger transmembrane" evidence="11">
    <location>
        <begin position="13"/>
        <end position="403"/>
    </location>
</feature>
<feature type="transmembrane region" description="Helical" evidence="10">
    <location>
        <begin position="31"/>
        <end position="48"/>
    </location>
</feature>
<dbReference type="Gene3D" id="6.10.140.1330">
    <property type="match status" value="1"/>
</dbReference>
<evidence type="ECO:0000256" key="6">
    <source>
        <dbReference type="ARBA" id="ARBA00023053"/>
    </source>
</evidence>
<dbReference type="InterPro" id="IPR018422">
    <property type="entry name" value="Cation/H_exchanger_CPA1"/>
</dbReference>
<evidence type="ECO:0000256" key="1">
    <source>
        <dbReference type="ARBA" id="ARBA00004651"/>
    </source>
</evidence>
<feature type="transmembrane region" description="Helical" evidence="10">
    <location>
        <begin position="344"/>
        <end position="366"/>
    </location>
</feature>
<evidence type="ECO:0000313" key="12">
    <source>
        <dbReference type="EMBL" id="MCS5718779.1"/>
    </source>
</evidence>
<sequence>MEGLEVAVVLGLAILAGGLANRYLRVPAPWAWLAIGIAVSFVPGFHEITLPPDVVLFIFLPALLYWESLNISVHGFRFDLRVIFLLSVGLVFVTAAVVAGIGTLMGLAFPVALVLGAVLSPTDATAVSAMAPRLPRRIDTILRGESLVNDASALALYSVAVAAVVAGRDPSVGEISLRFLWAVVAGVALGLAAGYALYLLRRVARQPPLAATISVLTPFALYLPAELAHGSGVVAVVSGGLLLSRLMPRVVSARSRTLGFDFWRVASYIINGTLFVLIGLQARVVIEIYLSDGWLSVLSLTLAVTVAIFAVRFLWVVAMAPAIRLLDRRRSQRSRRVPFRIRAILIWGGFRGAISLAAALAVPALVADGLGFPDRELLIAITFGVIVLLLVGQGATMPLLLKKARLPRDDSSAEEHQLAVTAMLNEALEHLDADATAADISPAARDTVREHLENERARAVDGSGAAADGGVRTLLLKAVGRKRRVLEELRRTRQIDDSVFLRVQADLDHEELRLHTEDD</sequence>
<keyword evidence="7 10" id="KW-0406">Ion transport</keyword>
<protein>
    <submittedName>
        <fullName evidence="12">Na+/H+ antiporter</fullName>
    </submittedName>
</protein>
<evidence type="ECO:0000259" key="11">
    <source>
        <dbReference type="Pfam" id="PF00999"/>
    </source>
</evidence>
<evidence type="ECO:0000256" key="9">
    <source>
        <dbReference type="ARBA" id="ARBA00023201"/>
    </source>
</evidence>
<comment type="subcellular location">
    <subcellularLocation>
        <location evidence="1 10">Cell membrane</location>
        <topology evidence="1 10">Multi-pass membrane protein</topology>
    </subcellularLocation>
</comment>
<keyword evidence="9 10" id="KW-0739">Sodium transport</keyword>
<feature type="transmembrane region" description="Helical" evidence="10">
    <location>
        <begin position="378"/>
        <end position="401"/>
    </location>
</feature>
<dbReference type="InterPro" id="IPR004705">
    <property type="entry name" value="Cation/H_exchanger_CPA1_bac"/>
</dbReference>
<dbReference type="Pfam" id="PF00999">
    <property type="entry name" value="Na_H_Exchanger"/>
    <property type="match status" value="1"/>
</dbReference>
<dbReference type="PANTHER" id="PTHR10110:SF86">
    <property type="entry name" value="SODIUM_HYDROGEN EXCHANGER 7"/>
    <property type="match status" value="1"/>
</dbReference>
<dbReference type="Proteomes" id="UP001165584">
    <property type="component" value="Unassembled WGS sequence"/>
</dbReference>
<feature type="transmembrane region" description="Helical" evidence="10">
    <location>
        <begin position="268"/>
        <end position="286"/>
    </location>
</feature>